<accession>A0A4P6P856</accession>
<dbReference type="Proteomes" id="UP000290244">
    <property type="component" value="Chromosome"/>
</dbReference>
<evidence type="ECO:0000259" key="4">
    <source>
        <dbReference type="Pfam" id="PF00497"/>
    </source>
</evidence>
<sequence>MKFLLISCLIFLSNSYVSACEFTMGYRTSERLPFINKAPDNQGLYHGLFQLAANSIGCKLKTVRAPKKRILKMLAQGDVDFYPGLGKTKAREQYLYFFENGLTSHTVAISHQSEPDIETLAQMRGKVLLIAIGGNDFDANKHGIYLRKAHDLSVPTALTTISDRKADFFLYNKDSLLYYLHKHPDKSLKIHPCCFKPKAMLLGFSKKSKHLTFTKAKGGSLQLAKDSKAYLFQQALQKIQTSETLNELKNYYFH</sequence>
<keyword evidence="6" id="KW-1185">Reference proteome</keyword>
<dbReference type="EMBL" id="CP034759">
    <property type="protein sequence ID" value="QBG35617.1"/>
    <property type="molecule type" value="Genomic_DNA"/>
</dbReference>
<dbReference type="OrthoDB" id="8581897at2"/>
<organism evidence="5 6">
    <name type="scientific">Litorilituus sediminis</name>
    <dbReference type="NCBI Taxonomy" id="718192"/>
    <lineage>
        <taxon>Bacteria</taxon>
        <taxon>Pseudomonadati</taxon>
        <taxon>Pseudomonadota</taxon>
        <taxon>Gammaproteobacteria</taxon>
        <taxon>Alteromonadales</taxon>
        <taxon>Colwelliaceae</taxon>
        <taxon>Litorilituus</taxon>
    </lineage>
</organism>
<feature type="chain" id="PRO_5020403273" evidence="3">
    <location>
        <begin position="20"/>
        <end position="254"/>
    </location>
</feature>
<dbReference type="AlphaFoldDB" id="A0A4P6P856"/>
<evidence type="ECO:0000313" key="5">
    <source>
        <dbReference type="EMBL" id="QBG35617.1"/>
    </source>
</evidence>
<comment type="similarity">
    <text evidence="1">Belongs to the bacterial solute-binding protein 3 family.</text>
</comment>
<name>A0A4P6P856_9GAMM</name>
<proteinExistence type="inferred from homology"/>
<keyword evidence="2 3" id="KW-0732">Signal</keyword>
<dbReference type="SUPFAM" id="SSF53850">
    <property type="entry name" value="Periplasmic binding protein-like II"/>
    <property type="match status" value="1"/>
</dbReference>
<dbReference type="PANTHER" id="PTHR35936:SF38">
    <property type="entry name" value="GLUTAMINE-BINDING PERIPLASMIC PROTEIN"/>
    <property type="match status" value="1"/>
</dbReference>
<evidence type="ECO:0000256" key="3">
    <source>
        <dbReference type="SAM" id="SignalP"/>
    </source>
</evidence>
<evidence type="ECO:0000313" key="6">
    <source>
        <dbReference type="Proteomes" id="UP000290244"/>
    </source>
</evidence>
<gene>
    <name evidence="5" type="ORF">EMK97_07780</name>
</gene>
<evidence type="ECO:0000256" key="1">
    <source>
        <dbReference type="ARBA" id="ARBA00010333"/>
    </source>
</evidence>
<protein>
    <submittedName>
        <fullName evidence="5">Transporter substrate-binding domain-containing protein</fullName>
    </submittedName>
</protein>
<dbReference type="Gene3D" id="3.40.190.10">
    <property type="entry name" value="Periplasmic binding protein-like II"/>
    <property type="match status" value="2"/>
</dbReference>
<dbReference type="KEGG" id="lsd:EMK97_07780"/>
<feature type="domain" description="Solute-binding protein family 3/N-terminal" evidence="4">
    <location>
        <begin position="34"/>
        <end position="253"/>
    </location>
</feature>
<evidence type="ECO:0000256" key="2">
    <source>
        <dbReference type="ARBA" id="ARBA00022729"/>
    </source>
</evidence>
<reference evidence="5 6" key="1">
    <citation type="submission" date="2018-12" db="EMBL/GenBank/DDBJ databases">
        <title>Complete genome of Litorilituus sediminis.</title>
        <authorList>
            <person name="Liu A."/>
            <person name="Rong J."/>
        </authorList>
    </citation>
    <scope>NUCLEOTIDE SEQUENCE [LARGE SCALE GENOMIC DNA]</scope>
    <source>
        <strain evidence="5 6">JCM 17549</strain>
    </source>
</reference>
<dbReference type="InterPro" id="IPR001638">
    <property type="entry name" value="Solute-binding_3/MltF_N"/>
</dbReference>
<dbReference type="Pfam" id="PF00497">
    <property type="entry name" value="SBP_bac_3"/>
    <property type="match status" value="1"/>
</dbReference>
<dbReference type="PANTHER" id="PTHR35936">
    <property type="entry name" value="MEMBRANE-BOUND LYTIC MUREIN TRANSGLYCOSYLASE F"/>
    <property type="match status" value="1"/>
</dbReference>
<feature type="signal peptide" evidence="3">
    <location>
        <begin position="1"/>
        <end position="19"/>
    </location>
</feature>